<feature type="transmembrane region" description="Helical" evidence="3">
    <location>
        <begin position="131"/>
        <end position="160"/>
    </location>
</feature>
<evidence type="ECO:0000313" key="5">
    <source>
        <dbReference type="Proteomes" id="UP000327030"/>
    </source>
</evidence>
<keyword evidence="2 3" id="KW-1133">Transmembrane helix</keyword>
<name>A0A5P6VNV2_PSEXY</name>
<dbReference type="Proteomes" id="UP000327030">
    <property type="component" value="Chromosome 1"/>
</dbReference>
<keyword evidence="1 3" id="KW-0812">Transmembrane</keyword>
<proteinExistence type="predicted"/>
<dbReference type="Pfam" id="PF07155">
    <property type="entry name" value="ECF-ribofla_trS"/>
    <property type="match status" value="1"/>
</dbReference>
<dbReference type="PANTHER" id="PTHR37815">
    <property type="entry name" value="UPF0397 PROTEIN BC_2624-RELATED"/>
    <property type="match status" value="1"/>
</dbReference>
<dbReference type="RefSeq" id="WP_151622742.1">
    <property type="nucleotide sequence ID" value="NZ_CP043028.1"/>
</dbReference>
<dbReference type="KEGG" id="pxv:FXF36_04870"/>
<reference evidence="5" key="1">
    <citation type="submission" date="2019-08" db="EMBL/GenBank/DDBJ databases">
        <title>Complete Genome Sequence of the Polysaccharide-Degrading Rumen Bacterium Pseudobutyrivibrio xylanivorans MA3014.</title>
        <authorList>
            <person name="Palevich N."/>
            <person name="Maclean P.H."/>
            <person name="Kelly W.J."/>
            <person name="Leahy S.C."/>
            <person name="Rakonjac J."/>
            <person name="Attwood G.T."/>
        </authorList>
    </citation>
    <scope>NUCLEOTIDE SEQUENCE [LARGE SCALE GENOMIC DNA]</scope>
    <source>
        <strain evidence="5">MA3014</strain>
    </source>
</reference>
<evidence type="ECO:0000256" key="2">
    <source>
        <dbReference type="ARBA" id="ARBA00022989"/>
    </source>
</evidence>
<protein>
    <submittedName>
        <fullName evidence="4">ECF transporter S component</fullName>
    </submittedName>
</protein>
<dbReference type="PANTHER" id="PTHR37815:SF3">
    <property type="entry name" value="UPF0397 PROTEIN SPR0429"/>
    <property type="match status" value="1"/>
</dbReference>
<organism evidence="4 5">
    <name type="scientific">Pseudobutyrivibrio xylanivorans</name>
    <dbReference type="NCBI Taxonomy" id="185007"/>
    <lineage>
        <taxon>Bacteria</taxon>
        <taxon>Bacillati</taxon>
        <taxon>Bacillota</taxon>
        <taxon>Clostridia</taxon>
        <taxon>Lachnospirales</taxon>
        <taxon>Lachnospiraceae</taxon>
        <taxon>Pseudobutyrivibrio</taxon>
    </lineage>
</organism>
<dbReference type="Gene3D" id="1.10.1760.20">
    <property type="match status" value="1"/>
</dbReference>
<evidence type="ECO:0000256" key="1">
    <source>
        <dbReference type="ARBA" id="ARBA00022692"/>
    </source>
</evidence>
<evidence type="ECO:0000313" key="4">
    <source>
        <dbReference type="EMBL" id="QFJ54247.1"/>
    </source>
</evidence>
<dbReference type="OrthoDB" id="411368at2"/>
<dbReference type="InterPro" id="IPR009825">
    <property type="entry name" value="ECF_substrate-spec-like"/>
</dbReference>
<dbReference type="EMBL" id="CP043028">
    <property type="protein sequence ID" value="QFJ54247.1"/>
    <property type="molecule type" value="Genomic_DNA"/>
</dbReference>
<feature type="transmembrane region" description="Helical" evidence="3">
    <location>
        <begin position="12"/>
        <end position="29"/>
    </location>
</feature>
<sequence length="170" mass="18248">MNTKNMISTKEVTIEGMMIALVFLGTFYFKIPTLFGYTHLGDCMIILAVCLLGTKKGALAGALGAGLSDLLGGYTAWVLPTMAIKAIWAIVMGVIAFKLLKNAKHNLLIGAVLGGFVHVLLYTLVKIPLFGYAYALSTLLTLSMQTISGIVLGCLLYGLIKGKFQHIFSI</sequence>
<feature type="transmembrane region" description="Helical" evidence="3">
    <location>
        <begin position="83"/>
        <end position="100"/>
    </location>
</feature>
<keyword evidence="3" id="KW-0472">Membrane</keyword>
<feature type="transmembrane region" description="Helical" evidence="3">
    <location>
        <begin position="107"/>
        <end position="125"/>
    </location>
</feature>
<gene>
    <name evidence="4" type="ORF">FXF36_04870</name>
</gene>
<dbReference type="GO" id="GO:0016020">
    <property type="term" value="C:membrane"/>
    <property type="evidence" value="ECO:0007669"/>
    <property type="project" value="InterPro"/>
</dbReference>
<dbReference type="AlphaFoldDB" id="A0A5P6VNV2"/>
<evidence type="ECO:0000256" key="3">
    <source>
        <dbReference type="SAM" id="Phobius"/>
    </source>
</evidence>
<accession>A0A5P6VNV2</accession>